<protein>
    <submittedName>
        <fullName evidence="1">Uncharacterized protein</fullName>
    </submittedName>
</protein>
<name>A0A8X7Z5L7_POPTO</name>
<organism evidence="1 2">
    <name type="scientific">Populus tomentosa</name>
    <name type="common">Chinese white poplar</name>
    <dbReference type="NCBI Taxonomy" id="118781"/>
    <lineage>
        <taxon>Eukaryota</taxon>
        <taxon>Viridiplantae</taxon>
        <taxon>Streptophyta</taxon>
        <taxon>Embryophyta</taxon>
        <taxon>Tracheophyta</taxon>
        <taxon>Spermatophyta</taxon>
        <taxon>Magnoliopsida</taxon>
        <taxon>eudicotyledons</taxon>
        <taxon>Gunneridae</taxon>
        <taxon>Pentapetalae</taxon>
        <taxon>rosids</taxon>
        <taxon>fabids</taxon>
        <taxon>Malpighiales</taxon>
        <taxon>Salicaceae</taxon>
        <taxon>Saliceae</taxon>
        <taxon>Populus</taxon>
    </lineage>
</organism>
<evidence type="ECO:0000313" key="2">
    <source>
        <dbReference type="Proteomes" id="UP000886885"/>
    </source>
</evidence>
<dbReference type="EMBL" id="JAAWWB010000020">
    <property type="protein sequence ID" value="KAG6757285.1"/>
    <property type="molecule type" value="Genomic_DNA"/>
</dbReference>
<sequence length="119" mass="13367">MWCHKYAFTNRRIETCLQSIPLEMFAEKFVIQVDFACILKLAKLISSLAAWIGSLDRDILVPRSFLQQIIETKGVRPILKIIDKILRNAELLVASLAPNSRGSESHSVAIKGAIFAIIE</sequence>
<dbReference type="Proteomes" id="UP000886885">
    <property type="component" value="Chromosome 10D"/>
</dbReference>
<accession>A0A8X7Z5L7</accession>
<evidence type="ECO:0000313" key="1">
    <source>
        <dbReference type="EMBL" id="KAG6757285.1"/>
    </source>
</evidence>
<comment type="caution">
    <text evidence="1">The sequence shown here is derived from an EMBL/GenBank/DDBJ whole genome shotgun (WGS) entry which is preliminary data.</text>
</comment>
<proteinExistence type="predicted"/>
<gene>
    <name evidence="1" type="ORF">POTOM_037592</name>
</gene>
<dbReference type="AlphaFoldDB" id="A0A8X7Z5L7"/>
<reference evidence="1" key="1">
    <citation type="journal article" date="2020" name="bioRxiv">
        <title>Hybrid origin of Populus tomentosa Carr. identified through genome sequencing and phylogenomic analysis.</title>
        <authorList>
            <person name="An X."/>
            <person name="Gao K."/>
            <person name="Chen Z."/>
            <person name="Li J."/>
            <person name="Yang X."/>
            <person name="Yang X."/>
            <person name="Zhou J."/>
            <person name="Guo T."/>
            <person name="Zhao T."/>
            <person name="Huang S."/>
            <person name="Miao D."/>
            <person name="Khan W.U."/>
            <person name="Rao P."/>
            <person name="Ye M."/>
            <person name="Lei B."/>
            <person name="Liao W."/>
            <person name="Wang J."/>
            <person name="Ji L."/>
            <person name="Li Y."/>
            <person name="Guo B."/>
            <person name="Mustafa N.S."/>
            <person name="Li S."/>
            <person name="Yun Q."/>
            <person name="Keller S.R."/>
            <person name="Mao J."/>
            <person name="Zhang R."/>
            <person name="Strauss S.H."/>
        </authorList>
    </citation>
    <scope>NUCLEOTIDE SEQUENCE</scope>
    <source>
        <strain evidence="1">GM15</strain>
        <tissue evidence="1">Leaf</tissue>
    </source>
</reference>
<keyword evidence="2" id="KW-1185">Reference proteome</keyword>